<organism evidence="2 3">
    <name type="scientific">Candidatus Hakubella thermalkaliphila</name>
    <dbReference type="NCBI Taxonomy" id="2754717"/>
    <lineage>
        <taxon>Bacteria</taxon>
        <taxon>Bacillati</taxon>
        <taxon>Actinomycetota</taxon>
        <taxon>Actinomycetota incertae sedis</taxon>
        <taxon>Candidatus Hakubellales</taxon>
        <taxon>Candidatus Hakubellaceae</taxon>
        <taxon>Candidatus Hakubella</taxon>
    </lineage>
</organism>
<evidence type="ECO:0000259" key="1">
    <source>
        <dbReference type="PROSITE" id="PS50112"/>
    </source>
</evidence>
<reference evidence="2 3" key="1">
    <citation type="journal article" date="2020" name="Front. Microbiol.">
        <title>Single-cell genomics of novel Actinobacteria with the Wood-Ljungdahl pathway discovered in a serpentinizing system.</title>
        <authorList>
            <person name="Merino N."/>
            <person name="Kawai M."/>
            <person name="Boyd E.S."/>
            <person name="Colman D.R."/>
            <person name="McGlynn S.E."/>
            <person name="Nealson K.H."/>
            <person name="Kurokawa K."/>
            <person name="Hongoh Y."/>
        </authorList>
    </citation>
    <scope>NUCLEOTIDE SEQUENCE [LARGE SCALE GENOMIC DNA]</scope>
    <source>
        <strain evidence="2 3">S33</strain>
    </source>
</reference>
<dbReference type="EMBL" id="BLRY01000594">
    <property type="protein sequence ID" value="GFP29041.1"/>
    <property type="molecule type" value="Genomic_DNA"/>
</dbReference>
<dbReference type="CDD" id="cd00130">
    <property type="entry name" value="PAS"/>
    <property type="match status" value="1"/>
</dbReference>
<dbReference type="PROSITE" id="PS50112">
    <property type="entry name" value="PAS"/>
    <property type="match status" value="1"/>
</dbReference>
<accession>A0A6V8PDY9</accession>
<dbReference type="Gene3D" id="3.30.450.20">
    <property type="entry name" value="PAS domain"/>
    <property type="match status" value="1"/>
</dbReference>
<dbReference type="SMART" id="SM00091">
    <property type="entry name" value="PAS"/>
    <property type="match status" value="1"/>
</dbReference>
<evidence type="ECO:0000313" key="2">
    <source>
        <dbReference type="EMBL" id="GFP29041.1"/>
    </source>
</evidence>
<dbReference type="InterPro" id="IPR000014">
    <property type="entry name" value="PAS"/>
</dbReference>
<evidence type="ECO:0000313" key="3">
    <source>
        <dbReference type="Proteomes" id="UP000591948"/>
    </source>
</evidence>
<dbReference type="NCBIfam" id="TIGR00229">
    <property type="entry name" value="sensory_box"/>
    <property type="match status" value="1"/>
</dbReference>
<keyword evidence="3" id="KW-1185">Reference proteome</keyword>
<dbReference type="Pfam" id="PF13188">
    <property type="entry name" value="PAS_8"/>
    <property type="match status" value="1"/>
</dbReference>
<dbReference type="InterPro" id="IPR035965">
    <property type="entry name" value="PAS-like_dom_sf"/>
</dbReference>
<name>A0A6V8PDY9_9ACTN</name>
<comment type="caution">
    <text evidence="2">The sequence shown here is derived from an EMBL/GenBank/DDBJ whole genome shotgun (WGS) entry which is preliminary data.</text>
</comment>
<dbReference type="SUPFAM" id="SSF55785">
    <property type="entry name" value="PYP-like sensor domain (PAS domain)"/>
    <property type="match status" value="1"/>
</dbReference>
<dbReference type="RefSeq" id="WP_176234185.1">
    <property type="nucleotide sequence ID" value="NZ_BLRY01000594.1"/>
</dbReference>
<gene>
    <name evidence="2" type="ORF">HKBW3S33_02457</name>
</gene>
<feature type="domain" description="PAS" evidence="1">
    <location>
        <begin position="2"/>
        <end position="43"/>
    </location>
</feature>
<protein>
    <recommendedName>
        <fullName evidence="1">PAS domain-containing protein</fullName>
    </recommendedName>
</protein>
<proteinExistence type="predicted"/>
<dbReference type="Proteomes" id="UP000591948">
    <property type="component" value="Unassembled WGS sequence"/>
</dbReference>
<sequence length="155" mass="17661">MGADQEKNFLDSVVDGVIVVDKEGRIREINQATLDLLGYKKKEDLLLLPFEKICKNFSLKGLREKIPLAEQVLMYLNKDGKEIPVSVNIFDRVLYPDDTIFMARDISKIKELIAELTRSQEELKTSYTELKVSKDNLVRSEKLAYTGRIAASIAH</sequence>
<feature type="non-terminal residue" evidence="2">
    <location>
        <position position="155"/>
    </location>
</feature>
<dbReference type="AlphaFoldDB" id="A0A6V8PDY9"/>